<dbReference type="PANTHER" id="PTHR33202:SF22">
    <property type="entry name" value="HYDROGEN PEROXIDE SENSITIVE REPRESSOR"/>
    <property type="match status" value="1"/>
</dbReference>
<protein>
    <recommendedName>
        <fullName evidence="10">Transcriptional regulator, Fur family</fullName>
    </recommendedName>
</protein>
<dbReference type="PANTHER" id="PTHR33202">
    <property type="entry name" value="ZINC UPTAKE REGULATION PROTEIN"/>
    <property type="match status" value="1"/>
</dbReference>
<evidence type="ECO:0000256" key="5">
    <source>
        <dbReference type="ARBA" id="ARBA00023125"/>
    </source>
</evidence>
<dbReference type="Gene3D" id="1.10.10.10">
    <property type="entry name" value="Winged helix-like DNA-binding domain superfamily/Winged helix DNA-binding domain"/>
    <property type="match status" value="1"/>
</dbReference>
<feature type="binding site" evidence="7">
    <location>
        <position position="133"/>
    </location>
    <ligand>
        <name>Zn(2+)</name>
        <dbReference type="ChEBI" id="CHEBI:29105"/>
    </ligand>
</feature>
<keyword evidence="3 7" id="KW-0862">Zinc</keyword>
<dbReference type="GO" id="GO:1900376">
    <property type="term" value="P:regulation of secondary metabolite biosynthetic process"/>
    <property type="evidence" value="ECO:0007669"/>
    <property type="project" value="TreeGrafter"/>
</dbReference>
<keyword evidence="9" id="KW-1185">Reference proteome</keyword>
<keyword evidence="2" id="KW-0678">Repressor</keyword>
<dbReference type="InterPro" id="IPR002481">
    <property type="entry name" value="FUR"/>
</dbReference>
<sequence>MDESTCVKMLEKHGIRPTSNRIVVLKALAAAMNPSSISDLENKIVTIDKSGIFRSLMLFREHRLVHVLEDGDGGVKYELCLSHDEDEDEDMHVHFYCEQCHRLFCLHDMPVPQVDLPEGYSMTTVNYVVKGTCPQCAERCRHEH</sequence>
<evidence type="ECO:0000313" key="8">
    <source>
        <dbReference type="EMBL" id="EFA45125.1"/>
    </source>
</evidence>
<evidence type="ECO:0000256" key="4">
    <source>
        <dbReference type="ARBA" id="ARBA00023015"/>
    </source>
</evidence>
<dbReference type="GO" id="GO:0003700">
    <property type="term" value="F:DNA-binding transcription factor activity"/>
    <property type="evidence" value="ECO:0007669"/>
    <property type="project" value="InterPro"/>
</dbReference>
<dbReference type="InterPro" id="IPR043135">
    <property type="entry name" value="Fur_C"/>
</dbReference>
<dbReference type="InterPro" id="IPR036390">
    <property type="entry name" value="WH_DNA-bd_sf"/>
</dbReference>
<keyword evidence="5" id="KW-0238">DNA-binding</keyword>
<evidence type="ECO:0000256" key="7">
    <source>
        <dbReference type="PIRSR" id="PIRSR602481-1"/>
    </source>
</evidence>
<dbReference type="InterPro" id="IPR036388">
    <property type="entry name" value="WH-like_DNA-bd_sf"/>
</dbReference>
<comment type="cofactor">
    <cofactor evidence="7">
        <name>Zn(2+)</name>
        <dbReference type="ChEBI" id="CHEBI:29105"/>
    </cofactor>
    <text evidence="7">Binds 1 zinc ion per subunit.</text>
</comment>
<keyword evidence="7" id="KW-0479">Metal-binding</keyword>
<evidence type="ECO:0000256" key="6">
    <source>
        <dbReference type="ARBA" id="ARBA00023163"/>
    </source>
</evidence>
<dbReference type="Proteomes" id="UP000003160">
    <property type="component" value="Unassembled WGS sequence"/>
</dbReference>
<dbReference type="GO" id="GO:0045892">
    <property type="term" value="P:negative regulation of DNA-templated transcription"/>
    <property type="evidence" value="ECO:0007669"/>
    <property type="project" value="TreeGrafter"/>
</dbReference>
<accession>D1PU23</accession>
<reference evidence="8 9" key="1">
    <citation type="submission" date="2009-10" db="EMBL/GenBank/DDBJ databases">
        <authorList>
            <person name="Qin X."/>
            <person name="Bachman B."/>
            <person name="Battles P."/>
            <person name="Bell A."/>
            <person name="Bess C."/>
            <person name="Bickham C."/>
            <person name="Chaboub L."/>
            <person name="Chen D."/>
            <person name="Coyle M."/>
            <person name="Deiros D.R."/>
            <person name="Dinh H."/>
            <person name="Forbes L."/>
            <person name="Fowler G."/>
            <person name="Francisco L."/>
            <person name="Fu Q."/>
            <person name="Gubbala S."/>
            <person name="Hale W."/>
            <person name="Han Y."/>
            <person name="Hemphill L."/>
            <person name="Highlander S.K."/>
            <person name="Hirani K."/>
            <person name="Hogues M."/>
            <person name="Jackson L."/>
            <person name="Jakkamsetti A."/>
            <person name="Javaid M."/>
            <person name="Jiang H."/>
            <person name="Korchina V."/>
            <person name="Kovar C."/>
            <person name="Lara F."/>
            <person name="Lee S."/>
            <person name="Mata R."/>
            <person name="Mathew T."/>
            <person name="Moen C."/>
            <person name="Morales K."/>
            <person name="Munidasa M."/>
            <person name="Nazareth L."/>
            <person name="Ngo R."/>
            <person name="Nguyen L."/>
            <person name="Okwuonu G."/>
            <person name="Ongeri F."/>
            <person name="Patil S."/>
            <person name="Petrosino J."/>
            <person name="Pham C."/>
            <person name="Pham P."/>
            <person name="Pu L.-L."/>
            <person name="Puazo M."/>
            <person name="Raj R."/>
            <person name="Reid J."/>
            <person name="Rouhana J."/>
            <person name="Saada N."/>
            <person name="Shang Y."/>
            <person name="Simmons D."/>
            <person name="Thornton R."/>
            <person name="Warren J."/>
            <person name="Weissenberger G."/>
            <person name="Zhang J."/>
            <person name="Zhang L."/>
            <person name="Zhou C."/>
            <person name="Zhu D."/>
            <person name="Muzny D."/>
            <person name="Worley K."/>
            <person name="Gibbs R."/>
        </authorList>
    </citation>
    <scope>NUCLEOTIDE SEQUENCE [LARGE SCALE GENOMIC DNA]</scope>
    <source>
        <strain evidence="8 9">DSM 17361</strain>
    </source>
</reference>
<evidence type="ECO:0000256" key="3">
    <source>
        <dbReference type="ARBA" id="ARBA00022833"/>
    </source>
</evidence>
<dbReference type="eggNOG" id="COG0735">
    <property type="taxonomic scope" value="Bacteria"/>
</dbReference>
<dbReference type="OrthoDB" id="594893at2"/>
<proteinExistence type="inferred from homology"/>
<keyword evidence="6" id="KW-0804">Transcription</keyword>
<comment type="similarity">
    <text evidence="1">Belongs to the Fur family.</text>
</comment>
<dbReference type="EMBL" id="ACKS01000022">
    <property type="protein sequence ID" value="EFA45125.1"/>
    <property type="molecule type" value="Genomic_DNA"/>
</dbReference>
<keyword evidence="4" id="KW-0805">Transcription regulation</keyword>
<dbReference type="Pfam" id="PF01475">
    <property type="entry name" value="FUR"/>
    <property type="match status" value="1"/>
</dbReference>
<organism evidence="8 9">
    <name type="scientific">Hallella bergensis DSM 17361</name>
    <dbReference type="NCBI Taxonomy" id="585502"/>
    <lineage>
        <taxon>Bacteria</taxon>
        <taxon>Pseudomonadati</taxon>
        <taxon>Bacteroidota</taxon>
        <taxon>Bacteroidia</taxon>
        <taxon>Bacteroidales</taxon>
        <taxon>Prevotellaceae</taxon>
        <taxon>Hallella</taxon>
    </lineage>
</organism>
<dbReference type="RefSeq" id="WP_007174806.1">
    <property type="nucleotide sequence ID" value="NZ_GG704782.1"/>
</dbReference>
<name>D1PU23_9BACT</name>
<evidence type="ECO:0000256" key="1">
    <source>
        <dbReference type="ARBA" id="ARBA00007957"/>
    </source>
</evidence>
<gene>
    <name evidence="8" type="ORF">HMPREF0645_0458</name>
</gene>
<dbReference type="AlphaFoldDB" id="D1PU23"/>
<dbReference type="GO" id="GO:0008270">
    <property type="term" value="F:zinc ion binding"/>
    <property type="evidence" value="ECO:0007669"/>
    <property type="project" value="TreeGrafter"/>
</dbReference>
<dbReference type="HOGENOM" id="CLU_096072_6_1_10"/>
<dbReference type="GO" id="GO:0000976">
    <property type="term" value="F:transcription cis-regulatory region binding"/>
    <property type="evidence" value="ECO:0007669"/>
    <property type="project" value="TreeGrafter"/>
</dbReference>
<evidence type="ECO:0008006" key="10">
    <source>
        <dbReference type="Google" id="ProtNLM"/>
    </source>
</evidence>
<dbReference type="SUPFAM" id="SSF46785">
    <property type="entry name" value="Winged helix' DNA-binding domain"/>
    <property type="match status" value="1"/>
</dbReference>
<feature type="binding site" evidence="7">
    <location>
        <position position="97"/>
    </location>
    <ligand>
        <name>Zn(2+)</name>
        <dbReference type="ChEBI" id="CHEBI:29105"/>
    </ligand>
</feature>
<dbReference type="Gene3D" id="3.30.1490.190">
    <property type="match status" value="1"/>
</dbReference>
<comment type="caution">
    <text evidence="8">The sequence shown here is derived from an EMBL/GenBank/DDBJ whole genome shotgun (WGS) entry which is preliminary data.</text>
</comment>
<feature type="binding site" evidence="7">
    <location>
        <position position="136"/>
    </location>
    <ligand>
        <name>Zn(2+)</name>
        <dbReference type="ChEBI" id="CHEBI:29105"/>
    </ligand>
</feature>
<feature type="binding site" evidence="7">
    <location>
        <position position="100"/>
    </location>
    <ligand>
        <name>Zn(2+)</name>
        <dbReference type="ChEBI" id="CHEBI:29105"/>
    </ligand>
</feature>
<evidence type="ECO:0000313" key="9">
    <source>
        <dbReference type="Proteomes" id="UP000003160"/>
    </source>
</evidence>
<evidence type="ECO:0000256" key="2">
    <source>
        <dbReference type="ARBA" id="ARBA00022491"/>
    </source>
</evidence>